<protein>
    <recommendedName>
        <fullName evidence="10">OmpA-like domain-containing protein</fullName>
    </recommendedName>
</protein>
<dbReference type="CDD" id="cd07185">
    <property type="entry name" value="OmpA_C-like"/>
    <property type="match status" value="1"/>
</dbReference>
<evidence type="ECO:0000256" key="6">
    <source>
        <dbReference type="ARBA" id="ARBA00023136"/>
    </source>
</evidence>
<evidence type="ECO:0000256" key="3">
    <source>
        <dbReference type="ARBA" id="ARBA00022475"/>
    </source>
</evidence>
<dbReference type="EMBL" id="SWCI01000012">
    <property type="protein sequence ID" value="TKB47811.1"/>
    <property type="molecule type" value="Genomic_DNA"/>
</dbReference>
<gene>
    <name evidence="11" type="ORF">FCL40_15165</name>
</gene>
<evidence type="ECO:0000259" key="10">
    <source>
        <dbReference type="PROSITE" id="PS51123"/>
    </source>
</evidence>
<name>A0A4U1BBL1_9GAMM</name>
<dbReference type="Pfam" id="PF00691">
    <property type="entry name" value="OmpA"/>
    <property type="match status" value="1"/>
</dbReference>
<feature type="domain" description="OmpA-like" evidence="10">
    <location>
        <begin position="180"/>
        <end position="298"/>
    </location>
</feature>
<dbReference type="OrthoDB" id="9809186at2"/>
<dbReference type="InterPro" id="IPR025713">
    <property type="entry name" value="MotB-like_N_dom"/>
</dbReference>
<feature type="compositionally biased region" description="Basic residues" evidence="8">
    <location>
        <begin position="19"/>
        <end position="28"/>
    </location>
</feature>
<evidence type="ECO:0000256" key="7">
    <source>
        <dbReference type="PROSITE-ProRule" id="PRU00473"/>
    </source>
</evidence>
<evidence type="ECO:0000256" key="4">
    <source>
        <dbReference type="ARBA" id="ARBA00022692"/>
    </source>
</evidence>
<keyword evidence="4 9" id="KW-0812">Transmembrane</keyword>
<dbReference type="InterPro" id="IPR006665">
    <property type="entry name" value="OmpA-like"/>
</dbReference>
<evidence type="ECO:0000256" key="2">
    <source>
        <dbReference type="ARBA" id="ARBA00008914"/>
    </source>
</evidence>
<dbReference type="Gene3D" id="3.30.1330.60">
    <property type="entry name" value="OmpA-like domain"/>
    <property type="match status" value="1"/>
</dbReference>
<dbReference type="Proteomes" id="UP000305674">
    <property type="component" value="Unassembled WGS sequence"/>
</dbReference>
<dbReference type="GO" id="GO:0005886">
    <property type="term" value="C:plasma membrane"/>
    <property type="evidence" value="ECO:0007669"/>
    <property type="project" value="UniProtKB-SubCell"/>
</dbReference>
<evidence type="ECO:0000313" key="12">
    <source>
        <dbReference type="Proteomes" id="UP000305674"/>
    </source>
</evidence>
<evidence type="ECO:0000256" key="8">
    <source>
        <dbReference type="SAM" id="MobiDB-lite"/>
    </source>
</evidence>
<dbReference type="InterPro" id="IPR036737">
    <property type="entry name" value="OmpA-like_sf"/>
</dbReference>
<dbReference type="Pfam" id="PF13677">
    <property type="entry name" value="MotB_plug"/>
    <property type="match status" value="1"/>
</dbReference>
<evidence type="ECO:0000256" key="5">
    <source>
        <dbReference type="ARBA" id="ARBA00022989"/>
    </source>
</evidence>
<dbReference type="SUPFAM" id="SSF103088">
    <property type="entry name" value="OmpA-like"/>
    <property type="match status" value="1"/>
</dbReference>
<evidence type="ECO:0000256" key="1">
    <source>
        <dbReference type="ARBA" id="ARBA00004162"/>
    </source>
</evidence>
<keyword evidence="12" id="KW-1185">Reference proteome</keyword>
<comment type="similarity">
    <text evidence="2">Belongs to the MotB family.</text>
</comment>
<evidence type="ECO:0000256" key="9">
    <source>
        <dbReference type="SAM" id="Phobius"/>
    </source>
</evidence>
<dbReference type="PANTHER" id="PTHR30329:SF21">
    <property type="entry name" value="LIPOPROTEIN YIAD-RELATED"/>
    <property type="match status" value="1"/>
</dbReference>
<keyword evidence="5 9" id="KW-1133">Transmembrane helix</keyword>
<dbReference type="InterPro" id="IPR050330">
    <property type="entry name" value="Bact_OuterMem_StrucFunc"/>
</dbReference>
<proteinExistence type="inferred from homology"/>
<keyword evidence="6 7" id="KW-0472">Membrane</keyword>
<keyword evidence="3" id="KW-1003">Cell membrane</keyword>
<reference evidence="11 12" key="1">
    <citation type="submission" date="2019-04" db="EMBL/GenBank/DDBJ databases">
        <authorList>
            <person name="Hwang J.C."/>
        </authorList>
    </citation>
    <scope>NUCLEOTIDE SEQUENCE [LARGE SCALE GENOMIC DNA]</scope>
    <source>
        <strain evidence="11 12">IMCC35001</strain>
    </source>
</reference>
<dbReference type="AlphaFoldDB" id="A0A4U1BBL1"/>
<comment type="caution">
    <text evidence="11">The sequence shown here is derived from an EMBL/GenBank/DDBJ whole genome shotgun (WGS) entry which is preliminary data.</text>
</comment>
<organism evidence="11 12">
    <name type="scientific">Ferrimonas sediminicola</name>
    <dbReference type="NCBI Taxonomy" id="2569538"/>
    <lineage>
        <taxon>Bacteria</taxon>
        <taxon>Pseudomonadati</taxon>
        <taxon>Pseudomonadota</taxon>
        <taxon>Gammaproteobacteria</taxon>
        <taxon>Alteromonadales</taxon>
        <taxon>Ferrimonadaceae</taxon>
        <taxon>Ferrimonas</taxon>
    </lineage>
</organism>
<dbReference type="PANTHER" id="PTHR30329">
    <property type="entry name" value="STATOR ELEMENT OF FLAGELLAR MOTOR COMPLEX"/>
    <property type="match status" value="1"/>
</dbReference>
<feature type="region of interest" description="Disordered" evidence="8">
    <location>
        <begin position="1"/>
        <end position="30"/>
    </location>
</feature>
<sequence length="332" mass="36342">MAGGPTAVSQHGRAPVIIKRGKKRKHGGSHGGAWKVAFADFTLAMMCFFMVMWLMQVADVNERRAIVQQLNGPPIEQGVNPLATSLNSSIIDFEGRPSIDQAGIPATGTGPEQAGVAMFNNLPEGQEDAKAGQGEELNAMIPGETNAQVPLEALVLQVQKLLKQGDLSRHVDMEMTPDGLRILIRDASDRFMFKRGRTQMEPYFEDLMLALAELLAPVTNRFIISGHTDAAPFAGSRTTNWELSALRALEARRALTVGGVAAERVLQVAGYADQMPLVPEDPMSAANRRIELFILSEQGTDELELQHGISEAKLQQARYRAESNQPRLRYND</sequence>
<comment type="subcellular location">
    <subcellularLocation>
        <location evidence="1">Cell membrane</location>
        <topology evidence="1">Single-pass membrane protein</topology>
    </subcellularLocation>
</comment>
<evidence type="ECO:0000313" key="11">
    <source>
        <dbReference type="EMBL" id="TKB47811.1"/>
    </source>
</evidence>
<dbReference type="PROSITE" id="PS51123">
    <property type="entry name" value="OMPA_2"/>
    <property type="match status" value="1"/>
</dbReference>
<accession>A0A4U1BBL1</accession>
<feature type="transmembrane region" description="Helical" evidence="9">
    <location>
        <begin position="32"/>
        <end position="55"/>
    </location>
</feature>